<keyword evidence="7" id="KW-0812">Transmembrane</keyword>
<keyword evidence="5" id="KW-0961">Cell wall biogenesis/degradation</keyword>
<evidence type="ECO:0000256" key="3">
    <source>
        <dbReference type="ARBA" id="ARBA00022676"/>
    </source>
</evidence>
<organism evidence="8 9">
    <name type="scientific">Maudiozyma saulgeensis</name>
    <dbReference type="NCBI Taxonomy" id="1789683"/>
    <lineage>
        <taxon>Eukaryota</taxon>
        <taxon>Fungi</taxon>
        <taxon>Dikarya</taxon>
        <taxon>Ascomycota</taxon>
        <taxon>Saccharomycotina</taxon>
        <taxon>Saccharomycetes</taxon>
        <taxon>Saccharomycetales</taxon>
        <taxon>Saccharomycetaceae</taxon>
        <taxon>Maudiozyma</taxon>
    </lineage>
</organism>
<keyword evidence="7" id="KW-0472">Membrane</keyword>
<evidence type="ECO:0000256" key="5">
    <source>
        <dbReference type="ARBA" id="ARBA00023316"/>
    </source>
</evidence>
<dbReference type="EMBL" id="FXLY01000007">
    <property type="protein sequence ID" value="SMN21006.1"/>
    <property type="molecule type" value="Genomic_DNA"/>
</dbReference>
<keyword evidence="4" id="KW-0735">Signal-anchor</keyword>
<comment type="subcellular location">
    <subcellularLocation>
        <location evidence="1">Membrane</location>
        <topology evidence="1">Single-pass type II membrane protein</topology>
    </subcellularLocation>
</comment>
<evidence type="ECO:0000313" key="9">
    <source>
        <dbReference type="Proteomes" id="UP000196158"/>
    </source>
</evidence>
<accession>A0A1X7R6Y9</accession>
<dbReference type="Proteomes" id="UP000196158">
    <property type="component" value="Unassembled WGS sequence"/>
</dbReference>
<keyword evidence="3" id="KW-0808">Transferase</keyword>
<dbReference type="OrthoDB" id="3631276at2759"/>
<evidence type="ECO:0000256" key="2">
    <source>
        <dbReference type="ARBA" id="ARBA00009486"/>
    </source>
</evidence>
<proteinExistence type="inferred from homology"/>
<gene>
    <name evidence="8" type="ORF">KASA_0L00143G</name>
</gene>
<name>A0A1X7R6Y9_9SACH</name>
<evidence type="ECO:0000313" key="8">
    <source>
        <dbReference type="EMBL" id="SMN21006.1"/>
    </source>
</evidence>
<feature type="region of interest" description="Disordered" evidence="6">
    <location>
        <begin position="717"/>
        <end position="744"/>
    </location>
</feature>
<evidence type="ECO:0000256" key="7">
    <source>
        <dbReference type="SAM" id="Phobius"/>
    </source>
</evidence>
<dbReference type="GO" id="GO:0071555">
    <property type="term" value="P:cell wall organization"/>
    <property type="evidence" value="ECO:0007669"/>
    <property type="project" value="UniProtKB-KW"/>
</dbReference>
<feature type="region of interest" description="Disordered" evidence="6">
    <location>
        <begin position="172"/>
        <end position="191"/>
    </location>
</feature>
<dbReference type="GO" id="GO:0000030">
    <property type="term" value="F:mannosyltransferase activity"/>
    <property type="evidence" value="ECO:0007669"/>
    <property type="project" value="InterPro"/>
</dbReference>
<protein>
    <submittedName>
        <fullName evidence="8">Uncharacterized protein</fullName>
    </submittedName>
</protein>
<evidence type="ECO:0000256" key="1">
    <source>
        <dbReference type="ARBA" id="ARBA00004606"/>
    </source>
</evidence>
<dbReference type="Pfam" id="PF12141">
    <property type="entry name" value="BMT"/>
    <property type="match status" value="2"/>
</dbReference>
<keyword evidence="9" id="KW-1185">Reference proteome</keyword>
<reference evidence="8 9" key="1">
    <citation type="submission" date="2017-04" db="EMBL/GenBank/DDBJ databases">
        <authorList>
            <person name="Afonso C.L."/>
            <person name="Miller P.J."/>
            <person name="Scott M.A."/>
            <person name="Spackman E."/>
            <person name="Goraichik I."/>
            <person name="Dimitrov K.M."/>
            <person name="Suarez D.L."/>
            <person name="Swayne D.E."/>
        </authorList>
    </citation>
    <scope>NUCLEOTIDE SEQUENCE [LARGE SCALE GENOMIC DNA]</scope>
</reference>
<feature type="transmembrane region" description="Helical" evidence="7">
    <location>
        <begin position="66"/>
        <end position="83"/>
    </location>
</feature>
<dbReference type="AlphaFoldDB" id="A0A1X7R6Y9"/>
<dbReference type="GO" id="GO:0016020">
    <property type="term" value="C:membrane"/>
    <property type="evidence" value="ECO:0007669"/>
    <property type="project" value="UniProtKB-SubCell"/>
</dbReference>
<evidence type="ECO:0000256" key="4">
    <source>
        <dbReference type="ARBA" id="ARBA00022968"/>
    </source>
</evidence>
<comment type="similarity">
    <text evidence="2">Belongs to the BMT family.</text>
</comment>
<dbReference type="STRING" id="1789683.A0A1X7R6Y9"/>
<sequence>MKDNTDNILDDEISISTSPSIEKLSQSKKPLSKSINFSIDCYKRSASYLSSRRLFGKKLNNYTKKLILILPIITLILIIYQLSNGFLPNETNQFIYYKSPSTFNLNPLRRKQVPRKKDLLKVDITKLVNGRDLSRSPITEKMLNQDYITNILTGFVSNLQLDSHKRQNLAANHDKHNHKQHNNTSSSDLFPKEASNNIVDVKGLEKQGRKSYDSLVTCEDLSYNATIEHSLTTNILSDDLMSIRRGLLKDGDWLIKELKDDRDKDKTEEEIVDMQWFRFGGSSVWLESEQCYLVFTRIVYSRVNRKNHPHLSLIRGQAYDKDWNEVIGKKIPYLDITFPKNMEKEMENLNIELNIEDCTKYSGNSLEFENCNVQQAKTKLRNEKKKEHVISKYYVTYPTVFDFPFQANGDFKGPEDPRVIIRKTETTEEPVILFNMHDGVEDKRRMFSYMPHRKIDPLVKFKIFGRGMRNSEKNWTPFFHPSDQAQSGLSRGSIHFIYTFSPLDIIKCSLNDGNCEIVFDQETLEISDSNTFGGMRGGTQFIPLPQQMPGINNKNIWVGFPKLHIKNCGCGETFYRPMLDVLVESNGIYHQELVVPAIDFDIDVLSWDMKSTECQETNILSPNSISHWNIIHQDPETKSFDDYMTLTVSESDILTKVITLKGVLNYILGIYRVKNMKDDFLPDRESDDIIGRTLSCLIAGAKQHCAIYGEMHKVFKPDKKKGKKGDSNKKTQLGSMLPGPLIIN</sequence>
<dbReference type="InterPro" id="IPR021988">
    <property type="entry name" value="BMT1"/>
</dbReference>
<evidence type="ECO:0000256" key="6">
    <source>
        <dbReference type="SAM" id="MobiDB-lite"/>
    </source>
</evidence>
<keyword evidence="3" id="KW-0328">Glycosyltransferase</keyword>
<keyword evidence="7" id="KW-1133">Transmembrane helix</keyword>